<evidence type="ECO:0000313" key="8">
    <source>
        <dbReference type="EMBL" id="MBC2601772.1"/>
    </source>
</evidence>
<name>A0A7X1AXN5_9BACT</name>
<sequence>MKKSAARKRAPKARPLTPVFDQSKGRWRISIPAAKSPTGKRQRLFFDTKRAADVEAGRIKGMADQWGTAGRKIKASLAEDAARASEILEPYGVTLTEVALEYSERENIRNASMPMRDLWKRYEDHLETATNSKGRAYSPRTIQTKRSTAKKIAEVLDSALASDVSQDDIEEILRKDFSSASSRNTAILHAKPMFSYAIRTLRVATNNPFDGIPKFATAQKGISIATPEQVIQAIKQGCQDHTKNTDLPEDLRLDCNDARSAVAILAFAGLRPEVELGNLYWNAIDLHRKTIRVRTTDSKTRSGRYVDIENNLLSWLKLIPAKDRQGKVAPSNWKRKWRVIRRFAGFERADADVLRHSYATYYHRGINGSVDALRANLGHGTTDVTFGHYLDTDVEKAQALRYWTISPEILNPAIKAITI</sequence>
<comment type="similarity">
    <text evidence="1">Belongs to the 'phage' integrase family.</text>
</comment>
<dbReference type="PANTHER" id="PTHR30349:SF64">
    <property type="entry name" value="PROPHAGE INTEGRASE INTD-RELATED"/>
    <property type="match status" value="1"/>
</dbReference>
<accession>A0A7X1AXN5</accession>
<evidence type="ECO:0000256" key="5">
    <source>
        <dbReference type="PROSITE-ProRule" id="PRU01248"/>
    </source>
</evidence>
<evidence type="ECO:0000313" key="9">
    <source>
        <dbReference type="Proteomes" id="UP000525652"/>
    </source>
</evidence>
<evidence type="ECO:0000256" key="3">
    <source>
        <dbReference type="ARBA" id="ARBA00023125"/>
    </source>
</evidence>
<dbReference type="Proteomes" id="UP000525652">
    <property type="component" value="Unassembled WGS sequence"/>
</dbReference>
<dbReference type="InterPro" id="IPR002104">
    <property type="entry name" value="Integrase_catalytic"/>
</dbReference>
<keyword evidence="4" id="KW-0233">DNA recombination</keyword>
<dbReference type="InterPro" id="IPR013762">
    <property type="entry name" value="Integrase-like_cat_sf"/>
</dbReference>
<evidence type="ECO:0000259" key="6">
    <source>
        <dbReference type="PROSITE" id="PS51898"/>
    </source>
</evidence>
<dbReference type="PROSITE" id="PS51898">
    <property type="entry name" value="TYR_RECOMBINASE"/>
    <property type="match status" value="1"/>
</dbReference>
<dbReference type="InterPro" id="IPR050090">
    <property type="entry name" value="Tyrosine_recombinase_XerCD"/>
</dbReference>
<organism evidence="8 9">
    <name type="scientific">Puniceicoccus vermicola</name>
    <dbReference type="NCBI Taxonomy" id="388746"/>
    <lineage>
        <taxon>Bacteria</taxon>
        <taxon>Pseudomonadati</taxon>
        <taxon>Verrucomicrobiota</taxon>
        <taxon>Opitutia</taxon>
        <taxon>Puniceicoccales</taxon>
        <taxon>Puniceicoccaceae</taxon>
        <taxon>Puniceicoccus</taxon>
    </lineage>
</organism>
<dbReference type="InterPro" id="IPR010998">
    <property type="entry name" value="Integrase_recombinase_N"/>
</dbReference>
<feature type="domain" description="Core-binding (CB)" evidence="7">
    <location>
        <begin position="113"/>
        <end position="198"/>
    </location>
</feature>
<dbReference type="RefSeq" id="WP_185692481.1">
    <property type="nucleotide sequence ID" value="NZ_JACHVA010000075.1"/>
</dbReference>
<evidence type="ECO:0000256" key="4">
    <source>
        <dbReference type="ARBA" id="ARBA00023172"/>
    </source>
</evidence>
<feature type="domain" description="Tyr recombinase" evidence="6">
    <location>
        <begin position="240"/>
        <end position="402"/>
    </location>
</feature>
<protein>
    <recommendedName>
        <fullName evidence="10">Tyr recombinase domain-containing protein</fullName>
    </recommendedName>
</protein>
<evidence type="ECO:0000256" key="2">
    <source>
        <dbReference type="ARBA" id="ARBA00022908"/>
    </source>
</evidence>
<evidence type="ECO:0000256" key="1">
    <source>
        <dbReference type="ARBA" id="ARBA00008857"/>
    </source>
</evidence>
<keyword evidence="3 5" id="KW-0238">DNA-binding</keyword>
<dbReference type="EMBL" id="JACHVA010000075">
    <property type="protein sequence ID" value="MBC2601772.1"/>
    <property type="molecule type" value="Genomic_DNA"/>
</dbReference>
<evidence type="ECO:0008006" key="10">
    <source>
        <dbReference type="Google" id="ProtNLM"/>
    </source>
</evidence>
<keyword evidence="9" id="KW-1185">Reference proteome</keyword>
<dbReference type="AlphaFoldDB" id="A0A7X1AXN5"/>
<dbReference type="GO" id="GO:0015074">
    <property type="term" value="P:DNA integration"/>
    <property type="evidence" value="ECO:0007669"/>
    <property type="project" value="UniProtKB-KW"/>
</dbReference>
<dbReference type="GO" id="GO:0006310">
    <property type="term" value="P:DNA recombination"/>
    <property type="evidence" value="ECO:0007669"/>
    <property type="project" value="UniProtKB-KW"/>
</dbReference>
<dbReference type="SUPFAM" id="SSF56349">
    <property type="entry name" value="DNA breaking-rejoining enzymes"/>
    <property type="match status" value="1"/>
</dbReference>
<evidence type="ECO:0000259" key="7">
    <source>
        <dbReference type="PROSITE" id="PS51900"/>
    </source>
</evidence>
<gene>
    <name evidence="8" type="ORF">H5P30_08280</name>
</gene>
<proteinExistence type="inferred from homology"/>
<dbReference type="Gene3D" id="1.10.150.130">
    <property type="match status" value="1"/>
</dbReference>
<reference evidence="8 9" key="1">
    <citation type="submission" date="2020-07" db="EMBL/GenBank/DDBJ databases">
        <authorList>
            <person name="Feng X."/>
        </authorList>
    </citation>
    <scope>NUCLEOTIDE SEQUENCE [LARGE SCALE GENOMIC DNA]</scope>
    <source>
        <strain evidence="8 9">JCM14086</strain>
    </source>
</reference>
<dbReference type="Gene3D" id="1.10.443.10">
    <property type="entry name" value="Intergrase catalytic core"/>
    <property type="match status" value="1"/>
</dbReference>
<comment type="caution">
    <text evidence="8">The sequence shown here is derived from an EMBL/GenBank/DDBJ whole genome shotgun (WGS) entry which is preliminary data.</text>
</comment>
<keyword evidence="2" id="KW-0229">DNA integration</keyword>
<dbReference type="PANTHER" id="PTHR30349">
    <property type="entry name" value="PHAGE INTEGRASE-RELATED"/>
    <property type="match status" value="1"/>
</dbReference>
<dbReference type="InterPro" id="IPR044068">
    <property type="entry name" value="CB"/>
</dbReference>
<dbReference type="GO" id="GO:0003677">
    <property type="term" value="F:DNA binding"/>
    <property type="evidence" value="ECO:0007669"/>
    <property type="project" value="UniProtKB-UniRule"/>
</dbReference>
<dbReference type="PROSITE" id="PS51900">
    <property type="entry name" value="CB"/>
    <property type="match status" value="1"/>
</dbReference>
<dbReference type="InterPro" id="IPR011010">
    <property type="entry name" value="DNA_brk_join_enz"/>
</dbReference>